<dbReference type="InterPro" id="IPR029063">
    <property type="entry name" value="SAM-dependent_MTases_sf"/>
</dbReference>
<name>M7MKQ5_9FLAO</name>
<dbReference type="AlphaFoldDB" id="M7MKQ5"/>
<organism evidence="1 2">
    <name type="scientific">Xanthomarina gelatinilytica</name>
    <dbReference type="NCBI Taxonomy" id="1137281"/>
    <lineage>
        <taxon>Bacteria</taxon>
        <taxon>Pseudomonadati</taxon>
        <taxon>Bacteroidota</taxon>
        <taxon>Flavobacteriia</taxon>
        <taxon>Flavobacteriales</taxon>
        <taxon>Flavobacteriaceae</taxon>
        <taxon>Xanthomarina</taxon>
    </lineage>
</organism>
<sequence>MYQQKQYIKFLLKSTNQHGVHSPFVYNLVTKCFYDSKTYPEYQELKAYRNQLLTNKQVLNITDLGAGSKVSNHTTRPISSIAKHSGTSFKRAKLLFRLVRYLQCEQLLELGTSLGIATQALHVGQPKASLTSIEGCQAISDTAKTYLKNTENIKLLVGDFDTQLTALKQTHFDLVFFDGNHSKEATLRYFKTLLPKAHNDSVFIFDDIYWSKDMTEAWEHIKKHPQVTATIDTFFWGLVFFRKEQAKEDFVIRH</sequence>
<dbReference type="Pfam" id="PF13578">
    <property type="entry name" value="Methyltransf_24"/>
    <property type="match status" value="1"/>
</dbReference>
<dbReference type="RefSeq" id="WP_007648607.1">
    <property type="nucleotide sequence ID" value="NZ_ANLA01000007.1"/>
</dbReference>
<dbReference type="eggNOG" id="COG4122">
    <property type="taxonomic scope" value="Bacteria"/>
</dbReference>
<accession>M7MKQ5</accession>
<dbReference type="Proteomes" id="UP000012024">
    <property type="component" value="Unassembled WGS sequence"/>
</dbReference>
<protein>
    <recommendedName>
        <fullName evidence="3">Methyltransferase</fullName>
    </recommendedName>
</protein>
<dbReference type="Gene3D" id="3.40.50.150">
    <property type="entry name" value="Vaccinia Virus protein VP39"/>
    <property type="match status" value="1"/>
</dbReference>
<dbReference type="GeneID" id="98641058"/>
<dbReference type="SUPFAM" id="SSF53335">
    <property type="entry name" value="S-adenosyl-L-methionine-dependent methyltransferases"/>
    <property type="match status" value="1"/>
</dbReference>
<proteinExistence type="predicted"/>
<dbReference type="EMBL" id="ANLA01000007">
    <property type="protein sequence ID" value="EMQ95470.1"/>
    <property type="molecule type" value="Genomic_DNA"/>
</dbReference>
<gene>
    <name evidence="1" type="ORF">D778_02564</name>
</gene>
<evidence type="ECO:0000313" key="1">
    <source>
        <dbReference type="EMBL" id="EMQ95470.1"/>
    </source>
</evidence>
<dbReference type="PATRIC" id="fig|1137281.3.peg.1153"/>
<keyword evidence="2" id="KW-1185">Reference proteome</keyword>
<evidence type="ECO:0008006" key="3">
    <source>
        <dbReference type="Google" id="ProtNLM"/>
    </source>
</evidence>
<comment type="caution">
    <text evidence="1">The sequence shown here is derived from an EMBL/GenBank/DDBJ whole genome shotgun (WGS) entry which is preliminary data.</text>
</comment>
<reference evidence="1 2" key="1">
    <citation type="submission" date="2012-12" db="EMBL/GenBank/DDBJ databases">
        <title>Genome assembly of Formosa sp. AK20.</title>
        <authorList>
            <person name="Kumar R."/>
            <person name="Khatri I."/>
            <person name="Vaidya B."/>
            <person name="Subramanian S."/>
            <person name="Pinnaka A."/>
        </authorList>
    </citation>
    <scope>NUCLEOTIDE SEQUENCE [LARGE SCALE GENOMIC DNA]</scope>
    <source>
        <strain evidence="1 2">AK20</strain>
    </source>
</reference>
<evidence type="ECO:0000313" key="2">
    <source>
        <dbReference type="Proteomes" id="UP000012024"/>
    </source>
</evidence>